<keyword evidence="2" id="KW-1185">Reference proteome</keyword>
<name>A0A9X2VLS6_9PSEU</name>
<protein>
    <submittedName>
        <fullName evidence="1">Uncharacterized protein</fullName>
    </submittedName>
</protein>
<gene>
    <name evidence="1" type="ORF">NZH93_11840</name>
</gene>
<evidence type="ECO:0000313" key="1">
    <source>
        <dbReference type="EMBL" id="MCS7477548.1"/>
    </source>
</evidence>
<evidence type="ECO:0000313" key="2">
    <source>
        <dbReference type="Proteomes" id="UP001141259"/>
    </source>
</evidence>
<comment type="caution">
    <text evidence="1">The sequence shown here is derived from an EMBL/GenBank/DDBJ whole genome shotgun (WGS) entry which is preliminary data.</text>
</comment>
<sequence>MSTVRTQAQPAEVALPRGLLIAQAWSALGDAVAPLSNPEGRPLARTVKLILDPLVLRPVQNPRFAAGAVGIEHVDALRDRITEAGPVLAATAAWFLVVKKERRKAGITDGNPQDLYFQRCYELASAHGDPRLDPAAVAGRAAAVLAEAHRREGPTLAGLRDFVTGHDAELTRLLDTAWAHPPVPRREPGPARPEAFLATCATTPDRALFAALVADSAGSRSAAELDLPGGARVRGLTDLDRPARPVLGHGAAKQNLPKPFDRSVVERLFGAVTSPLRDALDDVPALVRQEISRSAGPWQLADETGRVVLALGWEATVALVGGPPGPAGGATARLRLRWDREAYVHRALRMPSSMPDGVRADVDGVREAYQRRLWVRVHGRELRHDTVTADELWDVLDGVLRSVVLDQRDRLRSALERRSAGGPS</sequence>
<accession>A0A9X2VLS6</accession>
<dbReference type="Proteomes" id="UP001141259">
    <property type="component" value="Unassembled WGS sequence"/>
</dbReference>
<reference evidence="1" key="1">
    <citation type="submission" date="2022-08" db="EMBL/GenBank/DDBJ databases">
        <authorList>
            <person name="Tistechok S."/>
            <person name="Samborskyy M."/>
            <person name="Roman I."/>
        </authorList>
    </citation>
    <scope>NUCLEOTIDE SEQUENCE</scope>
    <source>
        <strain evidence="1">DSM 103496</strain>
    </source>
</reference>
<dbReference type="AlphaFoldDB" id="A0A9X2VLS6"/>
<dbReference type="EMBL" id="JANYMP010000004">
    <property type="protein sequence ID" value="MCS7477548.1"/>
    <property type="molecule type" value="Genomic_DNA"/>
</dbReference>
<dbReference type="RefSeq" id="WP_259623045.1">
    <property type="nucleotide sequence ID" value="NZ_JANYMP010000004.1"/>
</dbReference>
<organism evidence="1 2">
    <name type="scientific">Umezawaea endophytica</name>
    <dbReference type="NCBI Taxonomy" id="1654476"/>
    <lineage>
        <taxon>Bacteria</taxon>
        <taxon>Bacillati</taxon>
        <taxon>Actinomycetota</taxon>
        <taxon>Actinomycetes</taxon>
        <taxon>Pseudonocardiales</taxon>
        <taxon>Pseudonocardiaceae</taxon>
        <taxon>Umezawaea</taxon>
    </lineage>
</organism>
<proteinExistence type="predicted"/>